<comment type="caution">
    <text evidence="2">The sequence shown here is derived from an EMBL/GenBank/DDBJ whole genome shotgun (WGS) entry which is preliminary data.</text>
</comment>
<sequence length="65" mass="7423">MFRYILAALPFIGVLVCIPFANKVEPYVFGLPFVLFWIVMWVVLTSILMGIIYKLDPANKEGESK</sequence>
<evidence type="ECO:0000256" key="1">
    <source>
        <dbReference type="SAM" id="Phobius"/>
    </source>
</evidence>
<gene>
    <name evidence="2" type="ORF">JOD01_001308</name>
</gene>
<dbReference type="Proteomes" id="UP000717624">
    <property type="component" value="Unassembled WGS sequence"/>
</dbReference>
<keyword evidence="1" id="KW-1133">Transmembrane helix</keyword>
<keyword evidence="1" id="KW-0472">Membrane</keyword>
<accession>A0A938XXZ7</accession>
<dbReference type="RefSeq" id="WP_239565250.1">
    <property type="nucleotide sequence ID" value="NZ_BAABIN010000038.1"/>
</dbReference>
<dbReference type="PANTHER" id="PTHR40034:SF1">
    <property type="entry name" value="BSL5891 PROTEIN"/>
    <property type="match status" value="1"/>
</dbReference>
<protein>
    <recommendedName>
        <fullName evidence="4">DUF3311 domain-containing protein</fullName>
    </recommendedName>
</protein>
<evidence type="ECO:0000313" key="3">
    <source>
        <dbReference type="Proteomes" id="UP000717624"/>
    </source>
</evidence>
<keyword evidence="3" id="KW-1185">Reference proteome</keyword>
<dbReference type="EMBL" id="JAFBEB010000003">
    <property type="protein sequence ID" value="MBM7589708.1"/>
    <property type="molecule type" value="Genomic_DNA"/>
</dbReference>
<organism evidence="2 3">
    <name type="scientific">Brevibacillus fulvus</name>
    <dbReference type="NCBI Taxonomy" id="1125967"/>
    <lineage>
        <taxon>Bacteria</taxon>
        <taxon>Bacillati</taxon>
        <taxon>Bacillota</taxon>
        <taxon>Bacilli</taxon>
        <taxon>Bacillales</taxon>
        <taxon>Paenibacillaceae</taxon>
        <taxon>Brevibacillus</taxon>
    </lineage>
</organism>
<dbReference type="PANTHER" id="PTHR40034">
    <property type="entry name" value="BSL5891 PROTEIN"/>
    <property type="match status" value="1"/>
</dbReference>
<feature type="transmembrane region" description="Helical" evidence="1">
    <location>
        <begin position="33"/>
        <end position="55"/>
    </location>
</feature>
<name>A0A938XXZ7_9BACL</name>
<keyword evidence="1" id="KW-0812">Transmembrane</keyword>
<proteinExistence type="predicted"/>
<evidence type="ECO:0008006" key="4">
    <source>
        <dbReference type="Google" id="ProtNLM"/>
    </source>
</evidence>
<evidence type="ECO:0000313" key="2">
    <source>
        <dbReference type="EMBL" id="MBM7589708.1"/>
    </source>
</evidence>
<dbReference type="AlphaFoldDB" id="A0A938XXZ7"/>
<dbReference type="InterPro" id="IPR021741">
    <property type="entry name" value="DUF3311"/>
</dbReference>
<dbReference type="Pfam" id="PF11755">
    <property type="entry name" value="DUF3311"/>
    <property type="match status" value="1"/>
</dbReference>
<reference evidence="2" key="1">
    <citation type="submission" date="2021-01" db="EMBL/GenBank/DDBJ databases">
        <title>Genomic Encyclopedia of Type Strains, Phase IV (KMG-IV): sequencing the most valuable type-strain genomes for metagenomic binning, comparative biology and taxonomic classification.</title>
        <authorList>
            <person name="Goeker M."/>
        </authorList>
    </citation>
    <scope>NUCLEOTIDE SEQUENCE</scope>
    <source>
        <strain evidence="2">DSM 25523</strain>
    </source>
</reference>